<dbReference type="Proteomes" id="UP000218323">
    <property type="component" value="Unassembled WGS sequence"/>
</dbReference>
<keyword evidence="2" id="KW-0436">Ligase</keyword>
<dbReference type="Gene3D" id="3.40.630.30">
    <property type="match status" value="1"/>
</dbReference>
<dbReference type="SUPFAM" id="SSF55729">
    <property type="entry name" value="Acyl-CoA N-acyltransferases (Nat)"/>
    <property type="match status" value="1"/>
</dbReference>
<dbReference type="InterPro" id="IPR003781">
    <property type="entry name" value="CoA-bd"/>
</dbReference>
<proteinExistence type="predicted"/>
<dbReference type="InterPro" id="IPR013815">
    <property type="entry name" value="ATP_grasp_subdomain_1"/>
</dbReference>
<evidence type="ECO:0000256" key="2">
    <source>
        <dbReference type="ARBA" id="ARBA00022598"/>
    </source>
</evidence>
<dbReference type="SMART" id="SM00881">
    <property type="entry name" value="CoA_binding"/>
    <property type="match status" value="1"/>
</dbReference>
<name>A0A2A4I1Y1_9SPHN</name>
<dbReference type="Pfam" id="PF13549">
    <property type="entry name" value="ATP-grasp_5"/>
    <property type="match status" value="1"/>
</dbReference>
<dbReference type="SUPFAM" id="SSF56059">
    <property type="entry name" value="Glutathione synthetase ATP-binding domain-like"/>
    <property type="match status" value="1"/>
</dbReference>
<dbReference type="GO" id="GO:0016747">
    <property type="term" value="F:acyltransferase activity, transferring groups other than amino-acyl groups"/>
    <property type="evidence" value="ECO:0007669"/>
    <property type="project" value="InterPro"/>
</dbReference>
<dbReference type="PROSITE" id="PS51186">
    <property type="entry name" value="GNAT"/>
    <property type="match status" value="1"/>
</dbReference>
<evidence type="ECO:0000256" key="1">
    <source>
        <dbReference type="ARBA" id="ARBA00022532"/>
    </source>
</evidence>
<dbReference type="GO" id="GO:0006099">
    <property type="term" value="P:tricarboxylic acid cycle"/>
    <property type="evidence" value="ECO:0007669"/>
    <property type="project" value="UniProtKB-KW"/>
</dbReference>
<dbReference type="InterPro" id="IPR036291">
    <property type="entry name" value="NAD(P)-bd_dom_sf"/>
</dbReference>
<dbReference type="InterPro" id="IPR000182">
    <property type="entry name" value="GNAT_dom"/>
</dbReference>
<evidence type="ECO:0000313" key="7">
    <source>
        <dbReference type="Proteomes" id="UP000218323"/>
    </source>
</evidence>
<evidence type="ECO:0000313" key="6">
    <source>
        <dbReference type="EMBL" id="PCG12997.1"/>
    </source>
</evidence>
<dbReference type="Gene3D" id="3.30.470.20">
    <property type="entry name" value="ATP-grasp fold, B domain"/>
    <property type="match status" value="1"/>
</dbReference>
<keyword evidence="4" id="KW-0067">ATP-binding</keyword>
<comment type="caution">
    <text evidence="6">The sequence shown here is derived from an EMBL/GenBank/DDBJ whole genome shotgun (WGS) entry which is preliminary data.</text>
</comment>
<reference evidence="6 7" key="1">
    <citation type="submission" date="2017-09" db="EMBL/GenBank/DDBJ databases">
        <title>Sphingomonas adhaesiva DSM 7418, whole genome shotgun sequence.</title>
        <authorList>
            <person name="Feng G."/>
            <person name="Zhu H."/>
        </authorList>
    </citation>
    <scope>NUCLEOTIDE SEQUENCE [LARGE SCALE GENOMIC DNA]</scope>
    <source>
        <strain evidence="6 7">DSM 7418</strain>
    </source>
</reference>
<accession>A0A2A4I1Y1</accession>
<dbReference type="CDD" id="cd04301">
    <property type="entry name" value="NAT_SF"/>
    <property type="match status" value="1"/>
</dbReference>
<keyword evidence="6" id="KW-0808">Transferase</keyword>
<keyword evidence="3" id="KW-0547">Nucleotide-binding</keyword>
<evidence type="ECO:0000259" key="5">
    <source>
        <dbReference type="PROSITE" id="PS51186"/>
    </source>
</evidence>
<dbReference type="PANTHER" id="PTHR43334">
    <property type="entry name" value="ACETATE--COA LIGASE [ADP-FORMING]"/>
    <property type="match status" value="1"/>
</dbReference>
<protein>
    <submittedName>
        <fullName evidence="6">GNAT family N-acetyltransferase</fullName>
    </submittedName>
</protein>
<evidence type="ECO:0000256" key="4">
    <source>
        <dbReference type="ARBA" id="ARBA00022840"/>
    </source>
</evidence>
<dbReference type="InterPro" id="IPR016102">
    <property type="entry name" value="Succinyl-CoA_synth-like"/>
</dbReference>
<dbReference type="Pfam" id="PF13607">
    <property type="entry name" value="Succ_CoA_lig"/>
    <property type="match status" value="1"/>
</dbReference>
<dbReference type="InterPro" id="IPR051538">
    <property type="entry name" value="Acyl-CoA_Synth/Transferase"/>
</dbReference>
<evidence type="ECO:0000256" key="3">
    <source>
        <dbReference type="ARBA" id="ARBA00022741"/>
    </source>
</evidence>
<sequence length="885" mass="92921">MSVRHLKALLQPQDVVLVGGSTRHGSLGAKVLDNLIAGGLAGQITAVNPKPVFRDGVHWTASVEGLEQAPTLAVIVTPPETVAGIIDALGRRGTRVAVVISACTHPDQRQAMLEAAGAHDMRLIGPNSLGVLLPHLHLNASFAARRPLPGRLAFLSQSGALVTAMVEWAADKRVGFSSLISMGDMADVDVGDLVDLYATDPATHAILLYLEGIGDAAKLLSAARAATRVKPVIAIKAGRSQVGAGAARTHSGALAGAYDVCAAALARAGVIVVDSLTDLFDAAQVVTAFRPARCERLAVVTNGGGAGVLAADALARTGGEFARLEEATIARLDPHLPKGWSRANPIDVIGDAKAERFGEATAAALADPGVDAILVVHCPTAVETGTDVAAAVLKAVAEQRRAGAKPVIGCWLGTANAVGVRGQFELAGVPLFDNLDDAVRGFGYLRQATLGRQAVLRAPASVTIPEHDRALARTNIDWARGEGRTMLTAAEARGLLAAYGVPVVPARYAQTASAVTAACHELKPPYAVAVVSPNLPHKSDVGGIAVDLPNADAASLAAETMARRLAHEHPHASLNGFDVTSMVRPQGGTELLVGLADDPSFGPVITVGAGGVAVEVLADRALELPPLDDQLARDMIARTRVSRLLAGYRNVPPADLDSVVRVLNAVSAIACDLPDIVELDINPLIVHAGGAVAIDCRIRISDQPRQSRLAIRPVPSEWAADLVTRDGVALHVRPVVPADETEVADLFAHLAPEDLRFRFLTSLREVGRDRLVPMTQVDYRRTINFLAFAGGKLIATAMLACDADRTRGELAVSVHREWKGKGVSWTLVQHVLHYAKAESIATVESVESADNYAALALEREMGFETVDMSEPGERMVRYKLDSIAA</sequence>
<dbReference type="Gene3D" id="3.40.50.261">
    <property type="entry name" value="Succinyl-CoA synthetase domains"/>
    <property type="match status" value="2"/>
</dbReference>
<dbReference type="AlphaFoldDB" id="A0A2A4I1Y1"/>
<dbReference type="EMBL" id="NWVC01000016">
    <property type="protein sequence ID" value="PCG12997.1"/>
    <property type="molecule type" value="Genomic_DNA"/>
</dbReference>
<dbReference type="InterPro" id="IPR032875">
    <property type="entry name" value="Succ_CoA_lig_flav_dom"/>
</dbReference>
<keyword evidence="1" id="KW-0816">Tricarboxylic acid cycle</keyword>
<dbReference type="InterPro" id="IPR016181">
    <property type="entry name" value="Acyl_CoA_acyltransferase"/>
</dbReference>
<dbReference type="SUPFAM" id="SSF51735">
    <property type="entry name" value="NAD(P)-binding Rossmann-fold domains"/>
    <property type="match status" value="1"/>
</dbReference>
<dbReference type="RefSeq" id="WP_066707676.1">
    <property type="nucleotide sequence ID" value="NZ_NWVC01000016.1"/>
</dbReference>
<dbReference type="PANTHER" id="PTHR43334:SF1">
    <property type="entry name" value="3-HYDROXYPROPIONATE--COA LIGASE [ADP-FORMING]"/>
    <property type="match status" value="1"/>
</dbReference>
<dbReference type="GO" id="GO:0016874">
    <property type="term" value="F:ligase activity"/>
    <property type="evidence" value="ECO:0007669"/>
    <property type="project" value="UniProtKB-KW"/>
</dbReference>
<feature type="domain" description="N-acetyltransferase" evidence="5">
    <location>
        <begin position="730"/>
        <end position="885"/>
    </location>
</feature>
<dbReference type="Gene3D" id="3.30.1490.20">
    <property type="entry name" value="ATP-grasp fold, A domain"/>
    <property type="match status" value="1"/>
</dbReference>
<dbReference type="SUPFAM" id="SSF52210">
    <property type="entry name" value="Succinyl-CoA synthetase domains"/>
    <property type="match status" value="2"/>
</dbReference>
<organism evidence="6 7">
    <name type="scientific">Sphingomonas adhaesiva</name>
    <dbReference type="NCBI Taxonomy" id="28212"/>
    <lineage>
        <taxon>Bacteria</taxon>
        <taxon>Pseudomonadati</taxon>
        <taxon>Pseudomonadota</taxon>
        <taxon>Alphaproteobacteria</taxon>
        <taxon>Sphingomonadales</taxon>
        <taxon>Sphingomonadaceae</taxon>
        <taxon>Sphingomonas</taxon>
    </lineage>
</organism>
<dbReference type="GO" id="GO:0005524">
    <property type="term" value="F:ATP binding"/>
    <property type="evidence" value="ECO:0007669"/>
    <property type="project" value="UniProtKB-KW"/>
</dbReference>
<keyword evidence="7" id="KW-1185">Reference proteome</keyword>
<dbReference type="Gene3D" id="3.40.50.720">
    <property type="entry name" value="NAD(P)-binding Rossmann-like Domain"/>
    <property type="match status" value="1"/>
</dbReference>
<dbReference type="Pfam" id="PF00583">
    <property type="entry name" value="Acetyltransf_1"/>
    <property type="match status" value="1"/>
</dbReference>
<gene>
    <name evidence="6" type="ORF">COA07_16975</name>
</gene>
<dbReference type="Pfam" id="PF13380">
    <property type="entry name" value="CoA_binding_2"/>
    <property type="match status" value="1"/>
</dbReference>